<protein>
    <recommendedName>
        <fullName evidence="3">DNA methylase N-4/N-6 domain-containing protein</fullName>
    </recommendedName>
</protein>
<comment type="caution">
    <text evidence="4">The sequence shown here is derived from an EMBL/GenBank/DDBJ whole genome shotgun (WGS) entry which is preliminary data.</text>
</comment>
<dbReference type="GO" id="GO:0008170">
    <property type="term" value="F:N-methyltransferase activity"/>
    <property type="evidence" value="ECO:0007669"/>
    <property type="project" value="InterPro"/>
</dbReference>
<evidence type="ECO:0000256" key="2">
    <source>
        <dbReference type="ARBA" id="ARBA00022679"/>
    </source>
</evidence>
<dbReference type="EMBL" id="APDF01000040">
    <property type="protein sequence ID" value="EMG95380.1"/>
    <property type="molecule type" value="Genomic_DNA"/>
</dbReference>
<keyword evidence="2" id="KW-0808">Transferase</keyword>
<dbReference type="InterPro" id="IPR002941">
    <property type="entry name" value="DNA_methylase_N4/N6"/>
</dbReference>
<dbReference type="InterPro" id="IPR001091">
    <property type="entry name" value="RM_Methyltransferase"/>
</dbReference>
<dbReference type="SUPFAM" id="SSF53335">
    <property type="entry name" value="S-adenosyl-L-methionine-dependent methyltransferases"/>
    <property type="match status" value="1"/>
</dbReference>
<reference evidence="4 5" key="1">
    <citation type="submission" date="2012-11" db="EMBL/GenBank/DDBJ databases">
        <authorList>
            <person name="Weinstock G."/>
            <person name="Sodergren E."/>
            <person name="Lobos E.A."/>
            <person name="Fulton L."/>
            <person name="Fulton R."/>
            <person name="Courtney L."/>
            <person name="Fronick C."/>
            <person name="O'Laughlin M."/>
            <person name="Godfrey J."/>
            <person name="Wilson R.M."/>
            <person name="Miner T."/>
            <person name="Farmer C."/>
            <person name="Delehaunty K."/>
            <person name="Cordes M."/>
            <person name="Minx P."/>
            <person name="Tomlinson C."/>
            <person name="Chen J."/>
            <person name="Wollam A."/>
            <person name="Pepin K.H."/>
            <person name="Bhonagiri V."/>
            <person name="Zhang X."/>
            <person name="Suruliraj S."/>
            <person name="Antonio M."/>
            <person name="Secka O."/>
            <person name="Thomas J."/>
            <person name="Warren W."/>
            <person name="Mitreva M."/>
            <person name="Mardis E.R."/>
            <person name="Wilson R.K."/>
        </authorList>
    </citation>
    <scope>NUCLEOTIDE SEQUENCE [LARGE SCALE GENOMIC DNA]</scope>
    <source>
        <strain evidence="4 5">GAM120Ai</strain>
    </source>
</reference>
<evidence type="ECO:0000313" key="4">
    <source>
        <dbReference type="EMBL" id="EMG95380.1"/>
    </source>
</evidence>
<dbReference type="GO" id="GO:0032259">
    <property type="term" value="P:methylation"/>
    <property type="evidence" value="ECO:0007669"/>
    <property type="project" value="UniProtKB-KW"/>
</dbReference>
<feature type="domain" description="DNA methylase N-4/N-6" evidence="3">
    <location>
        <begin position="2"/>
        <end position="115"/>
    </location>
</feature>
<dbReference type="Proteomes" id="UP000012012">
    <property type="component" value="Unassembled WGS sequence"/>
</dbReference>
<sequence length="125" mass="14325">MSESLLVYRKKAPFLLDKNIKIAEKRLKPIKQNHTLFGKKELPIETTNCWYITPKSSKDHLAVFPESLCERALNYYSFENEVVCDPFAGSGTFGMVAKSMGRIPLLCEQHPKYAQNLIKLGFKEI</sequence>
<evidence type="ECO:0000313" key="5">
    <source>
        <dbReference type="Proteomes" id="UP000012012"/>
    </source>
</evidence>
<dbReference type="Gene3D" id="3.40.50.150">
    <property type="entry name" value="Vaccinia Virus protein VP39"/>
    <property type="match status" value="1"/>
</dbReference>
<evidence type="ECO:0000259" key="3">
    <source>
        <dbReference type="Pfam" id="PF01555"/>
    </source>
</evidence>
<dbReference type="InterPro" id="IPR029063">
    <property type="entry name" value="SAM-dependent_MTases_sf"/>
</dbReference>
<proteinExistence type="predicted"/>
<gene>
    <name evidence="4" type="ORF">HMPREF1401_00953</name>
</gene>
<organism evidence="4 5">
    <name type="scientific">Helicobacter pylori GAM120Ai</name>
    <dbReference type="NCBI Taxonomy" id="1159029"/>
    <lineage>
        <taxon>Bacteria</taxon>
        <taxon>Pseudomonadati</taxon>
        <taxon>Campylobacterota</taxon>
        <taxon>Epsilonproteobacteria</taxon>
        <taxon>Campylobacterales</taxon>
        <taxon>Helicobacteraceae</taxon>
        <taxon>Helicobacter</taxon>
    </lineage>
</organism>
<dbReference type="Pfam" id="PF01555">
    <property type="entry name" value="N6_N4_Mtase"/>
    <property type="match status" value="1"/>
</dbReference>
<keyword evidence="1" id="KW-0489">Methyltransferase</keyword>
<dbReference type="AlphaFoldDB" id="A0AAV3IFP7"/>
<name>A0AAV3IFP7_HELPX</name>
<dbReference type="PRINTS" id="PR00508">
    <property type="entry name" value="S21N4MTFRASE"/>
</dbReference>
<accession>A0AAV3IFP7</accession>
<evidence type="ECO:0000256" key="1">
    <source>
        <dbReference type="ARBA" id="ARBA00022603"/>
    </source>
</evidence>
<dbReference type="GO" id="GO:0003677">
    <property type="term" value="F:DNA binding"/>
    <property type="evidence" value="ECO:0007669"/>
    <property type="project" value="InterPro"/>
</dbReference>